<proteinExistence type="predicted"/>
<dbReference type="NCBIfam" id="TIGR04183">
    <property type="entry name" value="Por_Secre_tail"/>
    <property type="match status" value="1"/>
</dbReference>
<evidence type="ECO:0000313" key="3">
    <source>
        <dbReference type="EMBL" id="GAA4237339.1"/>
    </source>
</evidence>
<keyword evidence="4" id="KW-1185">Reference proteome</keyword>
<gene>
    <name evidence="3" type="ORF">GCM10022291_23910</name>
</gene>
<comment type="caution">
    <text evidence="3">The sequence shown here is derived from an EMBL/GenBank/DDBJ whole genome shotgun (WGS) entry which is preliminary data.</text>
</comment>
<feature type="domain" description="Secretion system C-terminal sorting" evidence="2">
    <location>
        <begin position="302"/>
        <end position="368"/>
    </location>
</feature>
<dbReference type="EMBL" id="BAABCA010000005">
    <property type="protein sequence ID" value="GAA4237339.1"/>
    <property type="molecule type" value="Genomic_DNA"/>
</dbReference>
<dbReference type="Gene3D" id="2.40.128.720">
    <property type="match status" value="2"/>
</dbReference>
<evidence type="ECO:0000259" key="2">
    <source>
        <dbReference type="Pfam" id="PF18962"/>
    </source>
</evidence>
<protein>
    <submittedName>
        <fullName evidence="3">T9SS type A sorting domain-containing protein</fullName>
    </submittedName>
</protein>
<name>A0ABP8CCL6_9FLAO</name>
<dbReference type="Proteomes" id="UP001501496">
    <property type="component" value="Unassembled WGS sequence"/>
</dbReference>
<dbReference type="Pfam" id="PF18962">
    <property type="entry name" value="Por_Secre_tail"/>
    <property type="match status" value="1"/>
</dbReference>
<reference evidence="4" key="1">
    <citation type="journal article" date="2019" name="Int. J. Syst. Evol. Microbiol.">
        <title>The Global Catalogue of Microorganisms (GCM) 10K type strain sequencing project: providing services to taxonomists for standard genome sequencing and annotation.</title>
        <authorList>
            <consortium name="The Broad Institute Genomics Platform"/>
            <consortium name="The Broad Institute Genome Sequencing Center for Infectious Disease"/>
            <person name="Wu L."/>
            <person name="Ma J."/>
        </authorList>
    </citation>
    <scope>NUCLEOTIDE SEQUENCE [LARGE SCALE GENOMIC DNA]</scope>
    <source>
        <strain evidence="4">JCM 17630</strain>
    </source>
</reference>
<keyword evidence="1" id="KW-0732">Signal</keyword>
<evidence type="ECO:0000313" key="4">
    <source>
        <dbReference type="Proteomes" id="UP001501496"/>
    </source>
</evidence>
<dbReference type="InterPro" id="IPR026444">
    <property type="entry name" value="Secre_tail"/>
</dbReference>
<accession>A0ABP8CCL6</accession>
<sequence length="370" mass="42459">MALQAQDRIYSSINGYNNGGSWEYNSGSNYEYDGNGNLISQTELVWNSVSSTWENNYKYNYTYNGNNKVTLEVYQQWNSTTNQFEDYYRSTHSYNGAGLNTLIIDETKEGASWNFDYKIEFTYAGGKVDESISYTHNGTDWDIDSRSEIAYGTNGRVDVINIYYPNGANWDLTYRDLYTYDANDMVSNQTYQEWNTNTNTWDESEKTEYIVAANGNRTKETSTYDGDTYVKDFTFDSGALMSSFMHPFKDKTGLEYITEDFPYYNKVLEEVENGIYKTTYNYSNPIVLSVKEAKIVENKITVFPNPTRGDINIESLSNKISNVAIYNAIGSKVYSTNDTNFSIDFLKIGVYFLHLTTSNGVKTTKQIIKK</sequence>
<organism evidence="3 4">
    <name type="scientific">Postechiella marina</name>
    <dbReference type="NCBI Taxonomy" id="943941"/>
    <lineage>
        <taxon>Bacteria</taxon>
        <taxon>Pseudomonadati</taxon>
        <taxon>Bacteroidota</taxon>
        <taxon>Flavobacteriia</taxon>
        <taxon>Flavobacteriales</taxon>
        <taxon>Flavobacteriaceae</taxon>
        <taxon>Postechiella</taxon>
    </lineage>
</organism>
<evidence type="ECO:0000256" key="1">
    <source>
        <dbReference type="ARBA" id="ARBA00022729"/>
    </source>
</evidence>